<dbReference type="AlphaFoldDB" id="A0A9D4NN68"/>
<reference evidence="2" key="1">
    <citation type="submission" date="2020-06" db="EMBL/GenBank/DDBJ databases">
        <authorList>
            <person name="Ji K."/>
            <person name="Li J."/>
        </authorList>
    </citation>
    <scope>NUCLEOTIDE SEQUENCE</scope>
    <source>
        <strain evidence="2">JKM2019</strain>
        <tissue evidence="2">Whole body</tissue>
    </source>
</reference>
<protein>
    <submittedName>
        <fullName evidence="2">Uncharacterized protein</fullName>
    </submittedName>
</protein>
<feature type="compositionally biased region" description="Low complexity" evidence="1">
    <location>
        <begin position="453"/>
        <end position="492"/>
    </location>
</feature>
<feature type="compositionally biased region" description="Polar residues" evidence="1">
    <location>
        <begin position="415"/>
        <end position="432"/>
    </location>
</feature>
<feature type="compositionally biased region" description="Basic and acidic residues" evidence="1">
    <location>
        <begin position="439"/>
        <end position="448"/>
    </location>
</feature>
<feature type="compositionally biased region" description="Low complexity" evidence="1">
    <location>
        <begin position="372"/>
        <end position="414"/>
    </location>
</feature>
<comment type="caution">
    <text evidence="2">The sequence shown here is derived from an EMBL/GenBank/DDBJ whole genome shotgun (WGS) entry which is preliminary data.</text>
</comment>
<dbReference type="Proteomes" id="UP000828236">
    <property type="component" value="Unassembled WGS sequence"/>
</dbReference>
<dbReference type="EMBL" id="SDOV01000009">
    <property type="protein sequence ID" value="KAH7636765.1"/>
    <property type="molecule type" value="Genomic_DNA"/>
</dbReference>
<gene>
    <name evidence="2" type="ORF">HUG17_6971</name>
</gene>
<organism evidence="2">
    <name type="scientific">Dermatophagoides farinae</name>
    <name type="common">American house dust mite</name>
    <dbReference type="NCBI Taxonomy" id="6954"/>
    <lineage>
        <taxon>Eukaryota</taxon>
        <taxon>Metazoa</taxon>
        <taxon>Ecdysozoa</taxon>
        <taxon>Arthropoda</taxon>
        <taxon>Chelicerata</taxon>
        <taxon>Arachnida</taxon>
        <taxon>Acari</taxon>
        <taxon>Acariformes</taxon>
        <taxon>Sarcoptiformes</taxon>
        <taxon>Astigmata</taxon>
        <taxon>Psoroptidia</taxon>
        <taxon>Analgoidea</taxon>
        <taxon>Pyroglyphidae</taxon>
        <taxon>Dermatophagoidinae</taxon>
        <taxon>Dermatophagoides</taxon>
    </lineage>
</organism>
<feature type="region of interest" description="Disordered" evidence="1">
    <location>
        <begin position="291"/>
        <end position="359"/>
    </location>
</feature>
<sequence>MLSTQGVDLIVKTTTATTISATAASDHRHQRPLYNISNSNNHPHEHSYSHKFNRTDNQLSSYHQIPENFETYSDLNHTATDEQFQQEDLLIEQEESLFIPCTDTLEFDDLEKTMSNSTQVSAPPVQFLQSNTFGGLVMSGPGSNVVGQVNEAIMDHHHHGLSHHHQLWGHSDFANGVSSTTANNNGGGATNSTAQTMMIDENNGAITIISNGHHHHHNTPELHELTPTDLSKYLDDDDLMGPSSNLSDTVMNGVHGSSAMNNAFVCDLDSLLDDLHADSTHLLLTNPEKLLSQHNDGTTSTTNNNNASSNTNSSSSSSPPSQQLQHLNLNLNNNNIPNSYKTNENPCSSTNNTANSNNSMVETNNSIVIVSSPTSTSAQPQFGSQQQQQQQSSKSNLATTSVSATTTTTTMSRTINSNYSLPLARKSQTVNEKPQHRRISIETREHLGKPIFSSSSRSSNRQSSQQRQVTKQQSQPLPDSTTPTPCSSNTTNKLTDGVAC</sequence>
<reference evidence="2" key="2">
    <citation type="journal article" date="2021" name="World Allergy Organ. J.">
        <title>Chromosome-level assembly of Dermatophagoides farinae genome and transcriptome reveals two novel allergens Der f 37 and Der f 39.</title>
        <authorList>
            <person name="Chen J."/>
            <person name="Cai Z."/>
            <person name="Fan D."/>
            <person name="Hu J."/>
            <person name="Hou Y."/>
            <person name="He Y."/>
            <person name="Zhang Z."/>
            <person name="Zhao Z."/>
            <person name="Gao P."/>
            <person name="Hu W."/>
            <person name="Sun J."/>
            <person name="Li J."/>
            <person name="Ji K."/>
        </authorList>
    </citation>
    <scope>NUCLEOTIDE SEQUENCE</scope>
    <source>
        <strain evidence="2">JKM2019</strain>
    </source>
</reference>
<accession>A0A9D4NN68</accession>
<feature type="compositionally biased region" description="Low complexity" evidence="1">
    <location>
        <begin position="348"/>
        <end position="359"/>
    </location>
</feature>
<name>A0A9D4NN68_DERFA</name>
<evidence type="ECO:0000313" key="2">
    <source>
        <dbReference type="EMBL" id="KAH7636765.1"/>
    </source>
</evidence>
<proteinExistence type="predicted"/>
<feature type="region of interest" description="Disordered" evidence="1">
    <location>
        <begin position="22"/>
        <end position="51"/>
    </location>
</feature>
<feature type="compositionally biased region" description="Low complexity" evidence="1">
    <location>
        <begin position="298"/>
        <end position="339"/>
    </location>
</feature>
<feature type="region of interest" description="Disordered" evidence="1">
    <location>
        <begin position="372"/>
        <end position="500"/>
    </location>
</feature>
<evidence type="ECO:0000256" key="1">
    <source>
        <dbReference type="SAM" id="MobiDB-lite"/>
    </source>
</evidence>